<organism evidence="1 2">
    <name type="scientific">Panacibacter microcysteis</name>
    <dbReference type="NCBI Taxonomy" id="2793269"/>
    <lineage>
        <taxon>Bacteria</taxon>
        <taxon>Pseudomonadati</taxon>
        <taxon>Bacteroidota</taxon>
        <taxon>Chitinophagia</taxon>
        <taxon>Chitinophagales</taxon>
        <taxon>Chitinophagaceae</taxon>
        <taxon>Panacibacter</taxon>
    </lineage>
</organism>
<comment type="caution">
    <text evidence="1">The sequence shown here is derived from an EMBL/GenBank/DDBJ whole genome shotgun (WGS) entry which is preliminary data.</text>
</comment>
<dbReference type="Proteomes" id="UP000628448">
    <property type="component" value="Unassembled WGS sequence"/>
</dbReference>
<dbReference type="EMBL" id="JADWYR010000002">
    <property type="protein sequence ID" value="MBG9377119.1"/>
    <property type="molecule type" value="Genomic_DNA"/>
</dbReference>
<protein>
    <submittedName>
        <fullName evidence="1">Uncharacterized protein</fullName>
    </submittedName>
</protein>
<evidence type="ECO:0000313" key="1">
    <source>
        <dbReference type="EMBL" id="MBG9377119.1"/>
    </source>
</evidence>
<gene>
    <name evidence="1" type="ORF">I5907_12825</name>
</gene>
<dbReference type="RefSeq" id="WP_196991219.1">
    <property type="nucleotide sequence ID" value="NZ_JADWYR010000002.1"/>
</dbReference>
<name>A0A931E8J2_9BACT</name>
<evidence type="ECO:0000313" key="2">
    <source>
        <dbReference type="Proteomes" id="UP000628448"/>
    </source>
</evidence>
<keyword evidence="2" id="KW-1185">Reference proteome</keyword>
<sequence>MNLLLQNHESYPLKDRKQLNVALLAGGEVVLNMLYDVPLHTARLESGVSRRMFMVYKEGKRFPKHVFKNEYGFDVGMIDPQAAYNNYGCVQLYGNAFYYNLDFIKEKTLTLSRLPDAPPLLTVKLDSYSAGINGLPDDYYHFLLASLCWFVELPAKEEVLNTNIYSNKSGAVRV</sequence>
<reference evidence="1" key="1">
    <citation type="submission" date="2020-11" db="EMBL/GenBank/DDBJ databases">
        <title>Bacterial whole genome sequence for Panacibacter sp. DH6.</title>
        <authorList>
            <person name="Le V."/>
            <person name="Ko S."/>
            <person name="Ahn C.-Y."/>
            <person name="Oh H.-M."/>
        </authorList>
    </citation>
    <scope>NUCLEOTIDE SEQUENCE</scope>
    <source>
        <strain evidence="1">DH6</strain>
    </source>
</reference>
<accession>A0A931E8J2</accession>
<proteinExistence type="predicted"/>
<dbReference type="AlphaFoldDB" id="A0A931E8J2"/>